<dbReference type="EMBL" id="CDHK01000006">
    <property type="protein sequence ID" value="CEJ58374.1"/>
    <property type="molecule type" value="Genomic_DNA"/>
</dbReference>
<evidence type="ECO:0000256" key="1">
    <source>
        <dbReference type="ARBA" id="ARBA00022438"/>
    </source>
</evidence>
<protein>
    <recommendedName>
        <fullName evidence="7">D-aminopeptidase</fullName>
    </recommendedName>
</protein>
<dbReference type="InterPro" id="IPR027279">
    <property type="entry name" value="D_amino_pept/lipop_sf"/>
</dbReference>
<keyword evidence="1" id="KW-0031">Aminopeptidase</keyword>
<keyword evidence="1" id="KW-0645">Protease</keyword>
<dbReference type="InterPro" id="IPR012338">
    <property type="entry name" value="Beta-lactam/transpept-like"/>
</dbReference>
<dbReference type="InterPro" id="IPR012856">
    <property type="entry name" value="DAP_B_dom"/>
</dbReference>
<keyword evidence="6" id="KW-1185">Reference proteome</keyword>
<evidence type="ECO:0000259" key="3">
    <source>
        <dbReference type="Pfam" id="PF00144"/>
    </source>
</evidence>
<evidence type="ECO:0008006" key="7">
    <source>
        <dbReference type="Google" id="ProtNLM"/>
    </source>
</evidence>
<dbReference type="Proteomes" id="UP000042958">
    <property type="component" value="Unassembled WGS sequence"/>
</dbReference>
<evidence type="ECO:0000259" key="4">
    <source>
        <dbReference type="Pfam" id="PF07930"/>
    </source>
</evidence>
<feature type="domain" description="Beta-lactamase-related" evidence="3">
    <location>
        <begin position="9"/>
        <end position="336"/>
    </location>
</feature>
<comment type="similarity">
    <text evidence="2">Belongs to the peptidase S12 family.</text>
</comment>
<proteinExistence type="inferred from homology"/>
<evidence type="ECO:0000256" key="2">
    <source>
        <dbReference type="ARBA" id="ARBA00038215"/>
    </source>
</evidence>
<organism evidence="5 6">
    <name type="scientific">Penicillium brasilianum</name>
    <dbReference type="NCBI Taxonomy" id="104259"/>
    <lineage>
        <taxon>Eukaryota</taxon>
        <taxon>Fungi</taxon>
        <taxon>Dikarya</taxon>
        <taxon>Ascomycota</taxon>
        <taxon>Pezizomycotina</taxon>
        <taxon>Eurotiomycetes</taxon>
        <taxon>Eurotiomycetidae</taxon>
        <taxon>Eurotiales</taxon>
        <taxon>Aspergillaceae</taxon>
        <taxon>Penicillium</taxon>
    </lineage>
</organism>
<dbReference type="SUPFAM" id="SSF56601">
    <property type="entry name" value="beta-lactamase/transpeptidase-like"/>
    <property type="match status" value="1"/>
</dbReference>
<sequence>MSVTKQNVEQIINEIPLRYRGPGGAVAVIKDGEVVGQRVWGYADQSRRILVDPSTQFPICSITKQFVCGLLMDLHRNPTPQMAAKGDVQRQYTEKLHELLPLAREKGLTLQNLCDMQSGIRDYWAMTTLWGAKPDDEFLIDRDCPPMLDRTKSLHFEPGTEFSYSNVNFYLVGRIIERVTGEPLGKLLEERILKPAGMTNALLCPNTAHHPPPCVGYEGNEDHGFYDAVNHMEWSGDAGMVASLNDMIAYEKYLDRLHADPQSWYHTATKPQTFSDGTTARYHYGLGRVDINGIDSIGHGGALRGYRLHRRHVPEEHLSVVVLFNHEADASAAVDHILRGVLNRPNPENAPVEPAVEWYGVFLDKATQLAITVAKSSKSGEVLITYSAHLEAAPLKLTDANTGKARTMTGSIVGDVLRIHRVSDNRKLEARRLTPREDALKDTGLVGDYHSEEVDSTFHCIGEAGMLYGFFDGYLGQGLVTSMRYLGDDVWALSCPRGLDAPAPGDWTVVIHRDESGSVVGFRIGCWLARGVDFVKRQ</sequence>
<dbReference type="Gene3D" id="2.40.128.50">
    <property type="match status" value="2"/>
</dbReference>
<feature type="domain" description="D-aminopeptidase" evidence="4">
    <location>
        <begin position="352"/>
        <end position="534"/>
    </location>
</feature>
<dbReference type="SUPFAM" id="SSF50886">
    <property type="entry name" value="D-aminopeptidase, middle and C-terminal domains"/>
    <property type="match status" value="1"/>
</dbReference>
<evidence type="ECO:0000313" key="5">
    <source>
        <dbReference type="EMBL" id="CEJ58374.1"/>
    </source>
</evidence>
<dbReference type="PANTHER" id="PTHR46825">
    <property type="entry name" value="D-ALANYL-D-ALANINE-CARBOXYPEPTIDASE/ENDOPEPTIDASE AMPH"/>
    <property type="match status" value="1"/>
</dbReference>
<dbReference type="NCBIfam" id="NF009622">
    <property type="entry name" value="PRK13128.1"/>
    <property type="match status" value="1"/>
</dbReference>
<dbReference type="InterPro" id="IPR001466">
    <property type="entry name" value="Beta-lactam-related"/>
</dbReference>
<evidence type="ECO:0000313" key="6">
    <source>
        <dbReference type="Proteomes" id="UP000042958"/>
    </source>
</evidence>
<dbReference type="Pfam" id="PF00144">
    <property type="entry name" value="Beta-lactamase"/>
    <property type="match status" value="1"/>
</dbReference>
<dbReference type="InterPro" id="IPR050491">
    <property type="entry name" value="AmpC-like"/>
</dbReference>
<dbReference type="GO" id="GO:0004177">
    <property type="term" value="F:aminopeptidase activity"/>
    <property type="evidence" value="ECO:0007669"/>
    <property type="project" value="UniProtKB-KW"/>
</dbReference>
<reference evidence="6" key="1">
    <citation type="journal article" date="2015" name="Genome Announc.">
        <title>Draft genome sequence of the fungus Penicillium brasilianum MG11.</title>
        <authorList>
            <person name="Horn F."/>
            <person name="Linde J."/>
            <person name="Mattern D.J."/>
            <person name="Walther G."/>
            <person name="Guthke R."/>
            <person name="Brakhage A.A."/>
            <person name="Valiante V."/>
        </authorList>
    </citation>
    <scope>NUCLEOTIDE SEQUENCE [LARGE SCALE GENOMIC DNA]</scope>
    <source>
        <strain evidence="6">MG11</strain>
    </source>
</reference>
<dbReference type="Gene3D" id="3.40.710.10">
    <property type="entry name" value="DD-peptidase/beta-lactamase superfamily"/>
    <property type="match status" value="1"/>
</dbReference>
<gene>
    <name evidence="5" type="ORF">PMG11_07031</name>
</gene>
<accession>A0A0F7TNQ5</accession>
<name>A0A0F7TNQ5_PENBI</name>
<dbReference type="PANTHER" id="PTHR46825:SF9">
    <property type="entry name" value="BETA-LACTAMASE-RELATED DOMAIN-CONTAINING PROTEIN"/>
    <property type="match status" value="1"/>
</dbReference>
<dbReference type="OrthoDB" id="5946976at2759"/>
<dbReference type="Pfam" id="PF07930">
    <property type="entry name" value="DAP_B"/>
    <property type="match status" value="1"/>
</dbReference>
<keyword evidence="1" id="KW-0378">Hydrolase</keyword>
<dbReference type="AlphaFoldDB" id="A0A0F7TNQ5"/>